<evidence type="ECO:0000256" key="3">
    <source>
        <dbReference type="ARBA" id="ARBA00022989"/>
    </source>
</evidence>
<feature type="transmembrane region" description="Helical" evidence="5">
    <location>
        <begin position="17"/>
        <end position="35"/>
    </location>
</feature>
<evidence type="ECO:0000256" key="4">
    <source>
        <dbReference type="ARBA" id="ARBA00023136"/>
    </source>
</evidence>
<name>A0A5P8P2V6_9BACT</name>
<evidence type="ECO:0000313" key="8">
    <source>
        <dbReference type="Proteomes" id="UP000326944"/>
    </source>
</evidence>
<dbReference type="PANTHER" id="PTHR11863">
    <property type="entry name" value="STEROL DESATURASE"/>
    <property type="match status" value="1"/>
</dbReference>
<reference evidence="7 8" key="1">
    <citation type="submission" date="2019-09" db="EMBL/GenBank/DDBJ databases">
        <title>Sulfurimonas gotlandica sp. nov., a chemoautotrophic and psychrotolerant epsilonproteobacterium isolated from a pelagic redoxcline, and an emended description of the genus Sulfurimonas.</title>
        <authorList>
            <person name="Wang S."/>
            <person name="Jiang L."/>
            <person name="Shao S."/>
        </authorList>
    </citation>
    <scope>NUCLEOTIDE SEQUENCE [LARGE SCALE GENOMIC DNA]</scope>
    <source>
        <strain evidence="7 8">GYSZ_1</strain>
    </source>
</reference>
<protein>
    <submittedName>
        <fullName evidence="7">Sterol desaturase family protein</fullName>
    </submittedName>
</protein>
<keyword evidence="3 5" id="KW-1133">Transmembrane helix</keyword>
<dbReference type="GO" id="GO:0005506">
    <property type="term" value="F:iron ion binding"/>
    <property type="evidence" value="ECO:0007669"/>
    <property type="project" value="InterPro"/>
</dbReference>
<evidence type="ECO:0000313" key="7">
    <source>
        <dbReference type="EMBL" id="QFR50004.1"/>
    </source>
</evidence>
<dbReference type="Proteomes" id="UP000326944">
    <property type="component" value="Chromosome"/>
</dbReference>
<accession>A0A5P8P2V6</accession>
<keyword evidence="4 5" id="KW-0472">Membrane</keyword>
<dbReference type="InterPro" id="IPR050307">
    <property type="entry name" value="Sterol_Desaturase_Related"/>
</dbReference>
<gene>
    <name evidence="7" type="ORF">FJR48_09820</name>
</gene>
<dbReference type="GO" id="GO:0008610">
    <property type="term" value="P:lipid biosynthetic process"/>
    <property type="evidence" value="ECO:0007669"/>
    <property type="project" value="InterPro"/>
</dbReference>
<evidence type="ECO:0000256" key="1">
    <source>
        <dbReference type="ARBA" id="ARBA00004370"/>
    </source>
</evidence>
<dbReference type="Pfam" id="PF04116">
    <property type="entry name" value="FA_hydroxylase"/>
    <property type="match status" value="1"/>
</dbReference>
<keyword evidence="2 5" id="KW-0812">Transmembrane</keyword>
<evidence type="ECO:0000259" key="6">
    <source>
        <dbReference type="Pfam" id="PF04116"/>
    </source>
</evidence>
<keyword evidence="8" id="KW-1185">Reference proteome</keyword>
<feature type="transmembrane region" description="Helical" evidence="5">
    <location>
        <begin position="191"/>
        <end position="211"/>
    </location>
</feature>
<dbReference type="KEGG" id="sulg:FJR48_09820"/>
<feature type="transmembrane region" description="Helical" evidence="5">
    <location>
        <begin position="107"/>
        <end position="127"/>
    </location>
</feature>
<feature type="transmembrane region" description="Helical" evidence="5">
    <location>
        <begin position="164"/>
        <end position="185"/>
    </location>
</feature>
<dbReference type="EMBL" id="CP043617">
    <property type="protein sequence ID" value="QFR50004.1"/>
    <property type="molecule type" value="Genomic_DNA"/>
</dbReference>
<dbReference type="RefSeq" id="WP_152307952.1">
    <property type="nucleotide sequence ID" value="NZ_CP043617.1"/>
</dbReference>
<dbReference type="InterPro" id="IPR006694">
    <property type="entry name" value="Fatty_acid_hydroxylase"/>
</dbReference>
<sequence>MEYFGIEYFLTSSSRVYWFYLLSALLISVLFVFLNPKYSYVFSKNIWWHKSAKNDYKYFVVISFLKIVLLLPILSYIVSSKDVSLSVTLLLEESFGYFEKTSYSKELIVVFYTFTLFIVGDFTRYWLHRFLHTVPYLWRLHQVHHSAEVLNPLTFYRVHPLENLLFGLRYALSAGLVSGVFIYFFGASIGIVEIAGANIFVFISGLIGANLRHSHLPLKFGVFEKLLVSPHMHQMHHSTKYTDKNFGGILSIWDYMFNSFATSEKDDVLEFGLKNKKIHNGILEMILEPFYRR</sequence>
<evidence type="ECO:0000256" key="5">
    <source>
        <dbReference type="SAM" id="Phobius"/>
    </source>
</evidence>
<comment type="subcellular location">
    <subcellularLocation>
        <location evidence="1">Membrane</location>
    </subcellularLocation>
</comment>
<feature type="domain" description="Fatty acid hydroxylase" evidence="6">
    <location>
        <begin position="115"/>
        <end position="258"/>
    </location>
</feature>
<dbReference type="AlphaFoldDB" id="A0A5P8P2V6"/>
<dbReference type="GO" id="GO:0016491">
    <property type="term" value="F:oxidoreductase activity"/>
    <property type="evidence" value="ECO:0007669"/>
    <property type="project" value="InterPro"/>
</dbReference>
<proteinExistence type="predicted"/>
<dbReference type="GO" id="GO:0016020">
    <property type="term" value="C:membrane"/>
    <property type="evidence" value="ECO:0007669"/>
    <property type="project" value="UniProtKB-SubCell"/>
</dbReference>
<organism evidence="7 8">
    <name type="scientific">Sulfurimonas lithotrophica</name>
    <dbReference type="NCBI Taxonomy" id="2590022"/>
    <lineage>
        <taxon>Bacteria</taxon>
        <taxon>Pseudomonadati</taxon>
        <taxon>Campylobacterota</taxon>
        <taxon>Epsilonproteobacteria</taxon>
        <taxon>Campylobacterales</taxon>
        <taxon>Sulfurimonadaceae</taxon>
        <taxon>Sulfurimonas</taxon>
    </lineage>
</organism>
<dbReference type="OrthoDB" id="5291790at2"/>
<evidence type="ECO:0000256" key="2">
    <source>
        <dbReference type="ARBA" id="ARBA00022692"/>
    </source>
</evidence>
<feature type="transmembrane region" description="Helical" evidence="5">
    <location>
        <begin position="56"/>
        <end position="78"/>
    </location>
</feature>